<dbReference type="GO" id="GO:0050649">
    <property type="term" value="F:testosterone 6-beta-hydroxylase activity"/>
    <property type="evidence" value="ECO:0007669"/>
    <property type="project" value="TreeGrafter"/>
</dbReference>
<dbReference type="SUPFAM" id="SSF48264">
    <property type="entry name" value="Cytochrome P450"/>
    <property type="match status" value="1"/>
</dbReference>
<protein>
    <recommendedName>
        <fullName evidence="5">unspecific monooxygenase</fullName>
        <ecNumber evidence="5">1.14.14.1</ecNumber>
    </recommendedName>
</protein>
<organism evidence="15 16">
    <name type="scientific">Bison bison bison</name>
    <name type="common">North American plains bison</name>
    <dbReference type="NCBI Taxonomy" id="43346"/>
    <lineage>
        <taxon>Eukaryota</taxon>
        <taxon>Metazoa</taxon>
        <taxon>Chordata</taxon>
        <taxon>Craniata</taxon>
        <taxon>Vertebrata</taxon>
        <taxon>Euteleostomi</taxon>
        <taxon>Mammalia</taxon>
        <taxon>Eutheria</taxon>
        <taxon>Laurasiatheria</taxon>
        <taxon>Artiodactyla</taxon>
        <taxon>Ruminantia</taxon>
        <taxon>Pecora</taxon>
        <taxon>Bovidae</taxon>
        <taxon>Bovinae</taxon>
        <taxon>Bison</taxon>
    </lineage>
</organism>
<dbReference type="GO" id="GO:0008202">
    <property type="term" value="P:steroid metabolic process"/>
    <property type="evidence" value="ECO:0007669"/>
    <property type="project" value="TreeGrafter"/>
</dbReference>
<keyword evidence="13 14" id="KW-0472">Membrane</keyword>
<evidence type="ECO:0000256" key="3">
    <source>
        <dbReference type="ARBA" id="ARBA00004406"/>
    </source>
</evidence>
<dbReference type="GO" id="GO:0020037">
    <property type="term" value="F:heme binding"/>
    <property type="evidence" value="ECO:0007669"/>
    <property type="project" value="InterPro"/>
</dbReference>
<evidence type="ECO:0000256" key="10">
    <source>
        <dbReference type="ARBA" id="ARBA00023002"/>
    </source>
</evidence>
<evidence type="ECO:0000256" key="2">
    <source>
        <dbReference type="ARBA" id="ARBA00004174"/>
    </source>
</evidence>
<evidence type="ECO:0000256" key="6">
    <source>
        <dbReference type="ARBA" id="ARBA00022617"/>
    </source>
</evidence>
<keyword evidence="14" id="KW-0812">Transmembrane</keyword>
<evidence type="ECO:0000256" key="7">
    <source>
        <dbReference type="ARBA" id="ARBA00022723"/>
    </source>
</evidence>
<dbReference type="GO" id="GO:0005506">
    <property type="term" value="F:iron ion binding"/>
    <property type="evidence" value="ECO:0007669"/>
    <property type="project" value="InterPro"/>
</dbReference>
<dbReference type="InterPro" id="IPR050705">
    <property type="entry name" value="Cytochrome_P450_3A"/>
</dbReference>
<keyword evidence="8" id="KW-0256">Endoplasmic reticulum</keyword>
<evidence type="ECO:0000256" key="1">
    <source>
        <dbReference type="ARBA" id="ARBA00001971"/>
    </source>
</evidence>
<dbReference type="GO" id="GO:0016712">
    <property type="term" value="F:oxidoreductase activity, acting on paired donors, with incorporation or reduction of molecular oxygen, reduced flavin or flavoprotein as one donor, and incorporation of one atom of oxygen"/>
    <property type="evidence" value="ECO:0007669"/>
    <property type="project" value="UniProtKB-EC"/>
</dbReference>
<dbReference type="GO" id="GO:0070989">
    <property type="term" value="P:oxidative demethylation"/>
    <property type="evidence" value="ECO:0007669"/>
    <property type="project" value="TreeGrafter"/>
</dbReference>
<evidence type="ECO:0000256" key="14">
    <source>
        <dbReference type="SAM" id="Phobius"/>
    </source>
</evidence>
<sequence length="113" mass="13068">MDLIPYFSTESWVLLVTSLVLLYLCWTYSHGFFKKLGIPGPKPLPYFGNILSYKKDIWDFDNQCFKKYGKTRGSSQCTSPKLPVSCIEPGLEIRFLYGIIHVRVFWLLSCVGF</sequence>
<name>A0A6P3HUU7_BISBB</name>
<comment type="subcellular location">
    <subcellularLocation>
        <location evidence="3">Endoplasmic reticulum membrane</location>
        <topology evidence="3">Peripheral membrane protein</topology>
    </subcellularLocation>
    <subcellularLocation>
        <location evidence="2">Microsome membrane</location>
        <topology evidence="2">Peripheral membrane protein</topology>
    </subcellularLocation>
</comment>
<keyword evidence="14" id="KW-1133">Transmembrane helix</keyword>
<keyword evidence="12" id="KW-0503">Monooxygenase</keyword>
<evidence type="ECO:0000256" key="5">
    <source>
        <dbReference type="ARBA" id="ARBA00012109"/>
    </source>
</evidence>
<evidence type="ECO:0000256" key="4">
    <source>
        <dbReference type="ARBA" id="ARBA00010617"/>
    </source>
</evidence>
<dbReference type="KEGG" id="bbis:104992053"/>
<keyword evidence="9" id="KW-0492">Microsome</keyword>
<accession>A0A6P3HUU7</accession>
<evidence type="ECO:0000256" key="9">
    <source>
        <dbReference type="ARBA" id="ARBA00022848"/>
    </source>
</evidence>
<dbReference type="PANTHER" id="PTHR24302">
    <property type="entry name" value="CYTOCHROME P450 FAMILY 3"/>
    <property type="match status" value="1"/>
</dbReference>
<evidence type="ECO:0000313" key="16">
    <source>
        <dbReference type="RefSeq" id="XP_010843087.1"/>
    </source>
</evidence>
<dbReference type="Proteomes" id="UP000515208">
    <property type="component" value="Unplaced"/>
</dbReference>
<feature type="transmembrane region" description="Helical" evidence="14">
    <location>
        <begin position="12"/>
        <end position="33"/>
    </location>
</feature>
<gene>
    <name evidence="16" type="primary">LOC104992053</name>
</gene>
<dbReference type="Gene3D" id="1.10.630.10">
    <property type="entry name" value="Cytochrome P450"/>
    <property type="match status" value="1"/>
</dbReference>
<dbReference type="InterPro" id="IPR036396">
    <property type="entry name" value="Cyt_P450_sf"/>
</dbReference>
<dbReference type="AlphaFoldDB" id="A0A6P3HUU7"/>
<dbReference type="GeneID" id="104992053"/>
<keyword evidence="6" id="KW-0349">Heme</keyword>
<keyword evidence="11" id="KW-0408">Iron</keyword>
<comment type="similarity">
    <text evidence="4">Belongs to the cytochrome P450 family.</text>
</comment>
<keyword evidence="10" id="KW-0560">Oxidoreductase</keyword>
<evidence type="ECO:0000256" key="8">
    <source>
        <dbReference type="ARBA" id="ARBA00022824"/>
    </source>
</evidence>
<evidence type="ECO:0000313" key="15">
    <source>
        <dbReference type="Proteomes" id="UP000515208"/>
    </source>
</evidence>
<reference evidence="16" key="1">
    <citation type="submission" date="2025-08" db="UniProtKB">
        <authorList>
            <consortium name="RefSeq"/>
        </authorList>
    </citation>
    <scope>IDENTIFICATION</scope>
    <source>
        <tissue evidence="16">Blood</tissue>
    </source>
</reference>
<proteinExistence type="inferred from homology"/>
<keyword evidence="15" id="KW-1185">Reference proteome</keyword>
<dbReference type="RefSeq" id="XP_010843087.1">
    <property type="nucleotide sequence ID" value="XM_010844785.1"/>
</dbReference>
<evidence type="ECO:0000256" key="13">
    <source>
        <dbReference type="ARBA" id="ARBA00023136"/>
    </source>
</evidence>
<keyword evidence="7" id="KW-0479">Metal-binding</keyword>
<evidence type="ECO:0000256" key="11">
    <source>
        <dbReference type="ARBA" id="ARBA00023004"/>
    </source>
</evidence>
<evidence type="ECO:0000256" key="12">
    <source>
        <dbReference type="ARBA" id="ARBA00023033"/>
    </source>
</evidence>
<dbReference type="PANTHER" id="PTHR24302:SF38">
    <property type="entry name" value="CYTOCHROME P450 3A5"/>
    <property type="match status" value="1"/>
</dbReference>
<dbReference type="GO" id="GO:0005789">
    <property type="term" value="C:endoplasmic reticulum membrane"/>
    <property type="evidence" value="ECO:0007669"/>
    <property type="project" value="UniProtKB-SubCell"/>
</dbReference>
<comment type="cofactor">
    <cofactor evidence="1">
        <name>heme</name>
        <dbReference type="ChEBI" id="CHEBI:30413"/>
    </cofactor>
</comment>
<dbReference type="EC" id="1.14.14.1" evidence="5"/>